<name>A0A2G9I5T2_9LAMI</name>
<feature type="transmembrane region" description="Helical" evidence="7">
    <location>
        <begin position="12"/>
        <end position="34"/>
    </location>
</feature>
<dbReference type="AlphaFoldDB" id="A0A2G9I5T2"/>
<keyword evidence="10" id="KW-1185">Reference proteome</keyword>
<sequence>MGKYKERVNIFLLMSTLVATITFAAGFTLPGGYNSSSDTDLGIATMLREKGFDVFILCDAMAMHSSIIVAVALIWAQLGDPSLVLNALTLTAPLLGVALGMMSMAFTAGVFRAVSKLGWLSIAVMVIGITFIAILSVLLIPLCVPLASSNGILHYISYYPFYLVILASSSWPKDQPEDPPLPGNNMILYSVDMFDQLAD</sequence>
<feature type="transmembrane region" description="Helical" evidence="7">
    <location>
        <begin position="83"/>
        <end position="111"/>
    </location>
</feature>
<evidence type="ECO:0000313" key="10">
    <source>
        <dbReference type="Proteomes" id="UP000231279"/>
    </source>
</evidence>
<gene>
    <name evidence="9" type="ORF">CDL12_02161</name>
</gene>
<reference evidence="10" key="1">
    <citation type="journal article" date="2018" name="Gigascience">
        <title>Genome assembly of the Pink Ipe (Handroanthus impetiginosus, Bignoniaceae), a highly valued, ecologically keystone Neotropical timber forest tree.</title>
        <authorList>
            <person name="Silva-Junior O.B."/>
            <person name="Grattapaglia D."/>
            <person name="Novaes E."/>
            <person name="Collevatti R.G."/>
        </authorList>
    </citation>
    <scope>NUCLEOTIDE SEQUENCE [LARGE SCALE GENOMIC DNA]</scope>
    <source>
        <strain evidence="10">cv. UFG-1</strain>
    </source>
</reference>
<keyword evidence="6 7" id="KW-0472">Membrane</keyword>
<dbReference type="InterPro" id="IPR026961">
    <property type="entry name" value="PGG_dom"/>
</dbReference>
<dbReference type="Pfam" id="PF13962">
    <property type="entry name" value="PGG"/>
    <property type="match status" value="1"/>
</dbReference>
<dbReference type="PANTHER" id="PTHR24186:SF46">
    <property type="entry name" value="PROTEIN ACCELERATED CELL DEATH 6-LIKE"/>
    <property type="match status" value="1"/>
</dbReference>
<protein>
    <recommendedName>
        <fullName evidence="8">PGG domain-containing protein</fullName>
    </recommendedName>
</protein>
<organism evidence="9 10">
    <name type="scientific">Handroanthus impetiginosus</name>
    <dbReference type="NCBI Taxonomy" id="429701"/>
    <lineage>
        <taxon>Eukaryota</taxon>
        <taxon>Viridiplantae</taxon>
        <taxon>Streptophyta</taxon>
        <taxon>Embryophyta</taxon>
        <taxon>Tracheophyta</taxon>
        <taxon>Spermatophyta</taxon>
        <taxon>Magnoliopsida</taxon>
        <taxon>eudicotyledons</taxon>
        <taxon>Gunneridae</taxon>
        <taxon>Pentapetalae</taxon>
        <taxon>asterids</taxon>
        <taxon>lamiids</taxon>
        <taxon>Lamiales</taxon>
        <taxon>Bignoniaceae</taxon>
        <taxon>Crescentiina</taxon>
        <taxon>Tabebuia alliance</taxon>
        <taxon>Handroanthus</taxon>
    </lineage>
</organism>
<feature type="transmembrane region" description="Helical" evidence="7">
    <location>
        <begin position="54"/>
        <end position="76"/>
    </location>
</feature>
<keyword evidence="2 7" id="KW-0812">Transmembrane</keyword>
<evidence type="ECO:0000256" key="7">
    <source>
        <dbReference type="SAM" id="Phobius"/>
    </source>
</evidence>
<feature type="transmembrane region" description="Helical" evidence="7">
    <location>
        <begin position="117"/>
        <end position="140"/>
    </location>
</feature>
<dbReference type="PANTHER" id="PTHR24186">
    <property type="entry name" value="PROTEIN PHOSPHATASE 1 REGULATORY SUBUNIT"/>
    <property type="match status" value="1"/>
</dbReference>
<evidence type="ECO:0000256" key="2">
    <source>
        <dbReference type="ARBA" id="ARBA00022692"/>
    </source>
</evidence>
<dbReference type="GO" id="GO:0005886">
    <property type="term" value="C:plasma membrane"/>
    <property type="evidence" value="ECO:0007669"/>
    <property type="project" value="TreeGrafter"/>
</dbReference>
<dbReference type="STRING" id="429701.A0A2G9I5T2"/>
<dbReference type="EMBL" id="NKXS01000310">
    <property type="protein sequence ID" value="PIN25096.1"/>
    <property type="molecule type" value="Genomic_DNA"/>
</dbReference>
<proteinExistence type="predicted"/>
<evidence type="ECO:0000259" key="8">
    <source>
        <dbReference type="Pfam" id="PF13962"/>
    </source>
</evidence>
<feature type="transmembrane region" description="Helical" evidence="7">
    <location>
        <begin position="152"/>
        <end position="171"/>
    </location>
</feature>
<evidence type="ECO:0000256" key="5">
    <source>
        <dbReference type="ARBA" id="ARBA00023043"/>
    </source>
</evidence>
<dbReference type="Proteomes" id="UP000231279">
    <property type="component" value="Unassembled WGS sequence"/>
</dbReference>
<keyword evidence="5" id="KW-0040">ANK repeat</keyword>
<accession>A0A2G9I5T2</accession>
<evidence type="ECO:0000256" key="6">
    <source>
        <dbReference type="ARBA" id="ARBA00023136"/>
    </source>
</evidence>
<evidence type="ECO:0000256" key="1">
    <source>
        <dbReference type="ARBA" id="ARBA00004141"/>
    </source>
</evidence>
<keyword evidence="4 7" id="KW-1133">Transmembrane helix</keyword>
<evidence type="ECO:0000313" key="9">
    <source>
        <dbReference type="EMBL" id="PIN25096.1"/>
    </source>
</evidence>
<comment type="subcellular location">
    <subcellularLocation>
        <location evidence="1">Membrane</location>
        <topology evidence="1">Multi-pass membrane protein</topology>
    </subcellularLocation>
</comment>
<comment type="caution">
    <text evidence="9">The sequence shown here is derived from an EMBL/GenBank/DDBJ whole genome shotgun (WGS) entry which is preliminary data.</text>
</comment>
<evidence type="ECO:0000256" key="4">
    <source>
        <dbReference type="ARBA" id="ARBA00022989"/>
    </source>
</evidence>
<dbReference type="OrthoDB" id="598775at2759"/>
<evidence type="ECO:0000256" key="3">
    <source>
        <dbReference type="ARBA" id="ARBA00022737"/>
    </source>
</evidence>
<feature type="domain" description="PGG" evidence="8">
    <location>
        <begin position="3"/>
        <end position="112"/>
    </location>
</feature>
<keyword evidence="3" id="KW-0677">Repeat</keyword>